<sequence length="120" mass="13966">MKRKRRDKADAGGGKSAKRRSTLRSVIATQFDTEILIKHRELSRIEAEIERVQSMMLYMERHVDRRPRVANLARYIKEKHHDDVDVDKLVQECTSIPDDSSSPGLFAALSKYLNLKWLWG</sequence>
<evidence type="ECO:0000313" key="2">
    <source>
        <dbReference type="EMBL" id="KAA8917167.1"/>
    </source>
</evidence>
<reference evidence="2" key="1">
    <citation type="journal article" date="2019" name="G3 (Bethesda)">
        <title>Genome Assemblies of Two Rare Opportunistic Yeast Pathogens: Diutina rugosa (syn. Candida rugosa) and Trichomonascus ciferrii (syn. Candida ciferrii).</title>
        <authorList>
            <person name="Mixao V."/>
            <person name="Saus E."/>
            <person name="Hansen A.P."/>
            <person name="Lass-Florl C."/>
            <person name="Gabaldon T."/>
        </authorList>
    </citation>
    <scope>NUCLEOTIDE SEQUENCE</scope>
    <source>
        <strain evidence="2">CBS 4856</strain>
    </source>
</reference>
<gene>
    <name evidence="2" type="ORF">TRICI_000691</name>
</gene>
<proteinExistence type="predicted"/>
<dbReference type="VEuPathDB" id="FungiDB:TRICI_000691"/>
<dbReference type="EMBL" id="SWFS01000059">
    <property type="protein sequence ID" value="KAA8917167.1"/>
    <property type="molecule type" value="Genomic_DNA"/>
</dbReference>
<name>A0A642VBT5_9ASCO</name>
<dbReference type="Proteomes" id="UP000761534">
    <property type="component" value="Unassembled WGS sequence"/>
</dbReference>
<comment type="caution">
    <text evidence="2">The sequence shown here is derived from an EMBL/GenBank/DDBJ whole genome shotgun (WGS) entry which is preliminary data.</text>
</comment>
<dbReference type="AlphaFoldDB" id="A0A642VBT5"/>
<keyword evidence="3" id="KW-1185">Reference proteome</keyword>
<evidence type="ECO:0000313" key="3">
    <source>
        <dbReference type="Proteomes" id="UP000761534"/>
    </source>
</evidence>
<protein>
    <submittedName>
        <fullName evidence="2">Uncharacterized protein</fullName>
    </submittedName>
</protein>
<dbReference type="OrthoDB" id="5355528at2759"/>
<feature type="region of interest" description="Disordered" evidence="1">
    <location>
        <begin position="1"/>
        <end position="21"/>
    </location>
</feature>
<organism evidence="2 3">
    <name type="scientific">Trichomonascus ciferrii</name>
    <dbReference type="NCBI Taxonomy" id="44093"/>
    <lineage>
        <taxon>Eukaryota</taxon>
        <taxon>Fungi</taxon>
        <taxon>Dikarya</taxon>
        <taxon>Ascomycota</taxon>
        <taxon>Saccharomycotina</taxon>
        <taxon>Dipodascomycetes</taxon>
        <taxon>Dipodascales</taxon>
        <taxon>Trichomonascaceae</taxon>
        <taxon>Trichomonascus</taxon>
        <taxon>Trichomonascus ciferrii complex</taxon>
    </lineage>
</organism>
<evidence type="ECO:0000256" key="1">
    <source>
        <dbReference type="SAM" id="MobiDB-lite"/>
    </source>
</evidence>
<accession>A0A642VBT5</accession>